<dbReference type="RefSeq" id="WP_103091645.1">
    <property type="nucleotide sequence ID" value="NZ_BAABQP010000030.1"/>
</dbReference>
<gene>
    <name evidence="1" type="ORF">TEHN7118_2105</name>
</gene>
<name>A0A2H6DZQ1_TETHA</name>
<evidence type="ECO:0000313" key="1">
    <source>
        <dbReference type="EMBL" id="GBD69299.1"/>
    </source>
</evidence>
<accession>A0A2H6DZQ1</accession>
<dbReference type="Proteomes" id="UP000236214">
    <property type="component" value="Unassembled WGS sequence"/>
</dbReference>
<proteinExistence type="predicted"/>
<dbReference type="AlphaFoldDB" id="A0A2H6DZQ1"/>
<protein>
    <submittedName>
        <fullName evidence="1">Uncharacterized protein</fullName>
    </submittedName>
</protein>
<dbReference type="EMBL" id="BDEC01000183">
    <property type="protein sequence ID" value="GBD69299.1"/>
    <property type="molecule type" value="Genomic_DNA"/>
</dbReference>
<evidence type="ECO:0000313" key="2">
    <source>
        <dbReference type="Proteomes" id="UP000236214"/>
    </source>
</evidence>
<dbReference type="NCBIfam" id="NF033218">
    <property type="entry name" value="anchor_AmaP"/>
    <property type="match status" value="1"/>
</dbReference>
<organism evidence="1 2">
    <name type="scientific">Tetragenococcus halophilus subsp. halophilus</name>
    <dbReference type="NCBI Taxonomy" id="1513897"/>
    <lineage>
        <taxon>Bacteria</taxon>
        <taxon>Bacillati</taxon>
        <taxon>Bacillota</taxon>
        <taxon>Bacilli</taxon>
        <taxon>Lactobacillales</taxon>
        <taxon>Enterococcaceae</taxon>
        <taxon>Tetragenococcus</taxon>
    </lineage>
</organism>
<sequence length="186" mass="21689">MGKLGKSLISILLLLLVFISFFVLIENQDAVQLPIRFISMYDYPWIGMYMQQTLFWLSILLSVLAILLLIITIFYPKKKNNLILEQEQGSLKIQRKAVENFVLQIVNKEPFVENPSIKVKMYKKKIRIKVAGYMRKAMAIPEKQNELVDEIQTEVSSLLGTTENIKTDVYLENYRKPEEKKEARVT</sequence>
<keyword evidence="2" id="KW-1185">Reference proteome</keyword>
<comment type="caution">
    <text evidence="1">The sequence shown here is derived from an EMBL/GenBank/DDBJ whole genome shotgun (WGS) entry which is preliminary data.</text>
</comment>
<reference evidence="1 2" key="1">
    <citation type="submission" date="2016-05" db="EMBL/GenBank/DDBJ databases">
        <title>Whole genome sequencing of Tetragenococcus halophilus subsp. halophilus NISL 7118.</title>
        <authorList>
            <person name="Shiwa Y."/>
            <person name="Nishimura I."/>
            <person name="Yoshikawa H."/>
            <person name="Koyama Y."/>
            <person name="Oguma T."/>
        </authorList>
    </citation>
    <scope>NUCLEOTIDE SEQUENCE [LARGE SCALE GENOMIC DNA]</scope>
    <source>
        <strain evidence="1 2">NISL 7118</strain>
    </source>
</reference>